<proteinExistence type="predicted"/>
<gene>
    <name evidence="1" type="ORF">niasHS_011255</name>
</gene>
<name>A0ABD2J449_HETSC</name>
<keyword evidence="2" id="KW-1185">Reference proteome</keyword>
<sequence length="96" mass="10786">MPSPCHIFTLGDEICVLNSEGMFSKLVEESVENKLDIFIARRGKSEEMLKSIFMKYGDYLYFRIPKLAFAGSNALFVSRSLKYRSAPLSGCLFAGC</sequence>
<evidence type="ECO:0000313" key="2">
    <source>
        <dbReference type="Proteomes" id="UP001620645"/>
    </source>
</evidence>
<dbReference type="AlphaFoldDB" id="A0ABD2J449"/>
<dbReference type="Proteomes" id="UP001620645">
    <property type="component" value="Unassembled WGS sequence"/>
</dbReference>
<dbReference type="EMBL" id="JBICCN010000254">
    <property type="protein sequence ID" value="KAL3083453.1"/>
    <property type="molecule type" value="Genomic_DNA"/>
</dbReference>
<comment type="caution">
    <text evidence="1">The sequence shown here is derived from an EMBL/GenBank/DDBJ whole genome shotgun (WGS) entry which is preliminary data.</text>
</comment>
<reference evidence="1 2" key="1">
    <citation type="submission" date="2024-10" db="EMBL/GenBank/DDBJ databases">
        <authorList>
            <person name="Kim D."/>
        </authorList>
    </citation>
    <scope>NUCLEOTIDE SEQUENCE [LARGE SCALE GENOMIC DNA]</scope>
    <source>
        <strain evidence="1">Taebaek</strain>
    </source>
</reference>
<accession>A0ABD2J449</accession>
<evidence type="ECO:0000313" key="1">
    <source>
        <dbReference type="EMBL" id="KAL3083453.1"/>
    </source>
</evidence>
<protein>
    <submittedName>
        <fullName evidence="1">Uncharacterized protein</fullName>
    </submittedName>
</protein>
<organism evidence="1 2">
    <name type="scientific">Heterodera schachtii</name>
    <name type="common">Sugarbeet cyst nematode worm</name>
    <name type="synonym">Tylenchus schachtii</name>
    <dbReference type="NCBI Taxonomy" id="97005"/>
    <lineage>
        <taxon>Eukaryota</taxon>
        <taxon>Metazoa</taxon>
        <taxon>Ecdysozoa</taxon>
        <taxon>Nematoda</taxon>
        <taxon>Chromadorea</taxon>
        <taxon>Rhabditida</taxon>
        <taxon>Tylenchina</taxon>
        <taxon>Tylenchomorpha</taxon>
        <taxon>Tylenchoidea</taxon>
        <taxon>Heteroderidae</taxon>
        <taxon>Heteroderinae</taxon>
        <taxon>Heterodera</taxon>
    </lineage>
</organism>